<organism evidence="2 3">
    <name type="scientific">Pseudonocardia kongjuensis</name>
    <dbReference type="NCBI Taxonomy" id="102227"/>
    <lineage>
        <taxon>Bacteria</taxon>
        <taxon>Bacillati</taxon>
        <taxon>Actinomycetota</taxon>
        <taxon>Actinomycetes</taxon>
        <taxon>Pseudonocardiales</taxon>
        <taxon>Pseudonocardiaceae</taxon>
        <taxon>Pseudonocardia</taxon>
    </lineage>
</organism>
<dbReference type="InterPro" id="IPR023631">
    <property type="entry name" value="Amidase_dom"/>
</dbReference>
<dbReference type="EMBL" id="BAAAJK010000011">
    <property type="protein sequence ID" value="GAA1390731.1"/>
    <property type="molecule type" value="Genomic_DNA"/>
</dbReference>
<protein>
    <recommendedName>
        <fullName evidence="1">Amidase domain-containing protein</fullName>
    </recommendedName>
</protein>
<gene>
    <name evidence="2" type="ORF">GCM10009613_31930</name>
</gene>
<dbReference type="SUPFAM" id="SSF75304">
    <property type="entry name" value="Amidase signature (AS) enzymes"/>
    <property type="match status" value="1"/>
</dbReference>
<dbReference type="InterPro" id="IPR000120">
    <property type="entry name" value="Amidase"/>
</dbReference>
<dbReference type="PANTHER" id="PTHR11895:SF176">
    <property type="entry name" value="AMIDASE AMID-RELATED"/>
    <property type="match status" value="1"/>
</dbReference>
<dbReference type="PANTHER" id="PTHR11895">
    <property type="entry name" value="TRANSAMIDASE"/>
    <property type="match status" value="1"/>
</dbReference>
<reference evidence="3" key="1">
    <citation type="journal article" date="2019" name="Int. J. Syst. Evol. Microbiol.">
        <title>The Global Catalogue of Microorganisms (GCM) 10K type strain sequencing project: providing services to taxonomists for standard genome sequencing and annotation.</title>
        <authorList>
            <consortium name="The Broad Institute Genomics Platform"/>
            <consortium name="The Broad Institute Genome Sequencing Center for Infectious Disease"/>
            <person name="Wu L."/>
            <person name="Ma J."/>
        </authorList>
    </citation>
    <scope>NUCLEOTIDE SEQUENCE [LARGE SCALE GENOMIC DNA]</scope>
    <source>
        <strain evidence="3">JCM 11896</strain>
    </source>
</reference>
<dbReference type="Proteomes" id="UP001501414">
    <property type="component" value="Unassembled WGS sequence"/>
</dbReference>
<feature type="domain" description="Amidase" evidence="1">
    <location>
        <begin position="25"/>
        <end position="228"/>
    </location>
</feature>
<dbReference type="RefSeq" id="WP_344023113.1">
    <property type="nucleotide sequence ID" value="NZ_BAAAJK010000011.1"/>
</dbReference>
<accession>A0ABP4IM08</accession>
<keyword evidence="3" id="KW-1185">Reference proteome</keyword>
<dbReference type="InterPro" id="IPR020556">
    <property type="entry name" value="Amidase_CS"/>
</dbReference>
<dbReference type="Gene3D" id="3.90.1300.10">
    <property type="entry name" value="Amidase signature (AS) domain"/>
    <property type="match status" value="1"/>
</dbReference>
<sequence length="508" mass="50935">MLPLPDLVRALDSGELSPTEHLDDVLARLDADRTGSVIVLDRERARARAAELTALALRGERIGPLHGVTVGIKDLVDVAGLPTRCGSRLLDDAPPARADAPVVAMLRAAGAVVVGKLHTHEFAYGPVGDVAATGPARNPHDLGRVTGGSSSGPAAAVAAGHLPLTVGTDTGASVRTPAALCGVAGWKPRRGTLPGGGVFPLAESFDTVGLLAADAASLALARAALAGAVHAGAVHAGPGAAVAAPTGAPVGAAAPGAAHVSTPVGAAAPGAAHAGAAAPGTARVGAAHVGAAAPGAAHPGATTGPSPTRPYRIGVATGPWWRPHDPVITDAVRSVADTLAGLGADVSEQDTPGVDELAATYPVITGAEAFATHREWFTRRRDEYQPATAERLAPHADVPAHAYVDAQRTRHRLAAALTGHLRCDVLLCPTTRLRATPIGADFVSTPDGEIPVRPALLETTSPFNLLDLPVVALPVPVPGLPAGVQLVGVTIGDDALLDLAGAVERALR</sequence>
<proteinExistence type="predicted"/>
<name>A0ABP4IM08_9PSEU</name>
<evidence type="ECO:0000313" key="2">
    <source>
        <dbReference type="EMBL" id="GAA1390731.1"/>
    </source>
</evidence>
<dbReference type="InterPro" id="IPR036928">
    <property type="entry name" value="AS_sf"/>
</dbReference>
<evidence type="ECO:0000313" key="3">
    <source>
        <dbReference type="Proteomes" id="UP001501414"/>
    </source>
</evidence>
<evidence type="ECO:0000259" key="1">
    <source>
        <dbReference type="Pfam" id="PF01425"/>
    </source>
</evidence>
<dbReference type="PROSITE" id="PS00571">
    <property type="entry name" value="AMIDASES"/>
    <property type="match status" value="1"/>
</dbReference>
<feature type="domain" description="Amidase" evidence="1">
    <location>
        <begin position="307"/>
        <end position="497"/>
    </location>
</feature>
<dbReference type="Pfam" id="PF01425">
    <property type="entry name" value="Amidase"/>
    <property type="match status" value="2"/>
</dbReference>
<comment type="caution">
    <text evidence="2">The sequence shown here is derived from an EMBL/GenBank/DDBJ whole genome shotgun (WGS) entry which is preliminary data.</text>
</comment>